<dbReference type="Proteomes" id="UP001165541">
    <property type="component" value="Unassembled WGS sequence"/>
</dbReference>
<keyword evidence="3" id="KW-1003">Cell membrane</keyword>
<feature type="transmembrane region" description="Helical" evidence="9">
    <location>
        <begin position="16"/>
        <end position="35"/>
    </location>
</feature>
<evidence type="ECO:0000313" key="12">
    <source>
        <dbReference type="EMBL" id="MCM5682653.1"/>
    </source>
</evidence>
<sequence length="209" mass="22707">MKPDLLNRLHAGAERIAGAAIRAGGVLMLAAALLVAFDVTMRKLFNVTLGGADELAGYAFAIATSWSFAFVLLKRGNVRIDALYMHLPQRLCAVLDFLAVLALGTFAIVLARHGYDVMAYSWSIGARSNSSLQVPLWAPQLAWWAGLALYVVTLCLLLLRSCTLLVAGRFEQVHEMLGARTAEEEAAEEATQARERDLRQGTRFAGAQS</sequence>
<reference evidence="12" key="1">
    <citation type="submission" date="2022-05" db="EMBL/GenBank/DDBJ databases">
        <title>Schlegelella sp. nov., isolated from mangrove soil.</title>
        <authorList>
            <person name="Liu Y."/>
            <person name="Ge X."/>
            <person name="Liu W."/>
        </authorList>
    </citation>
    <scope>NUCLEOTIDE SEQUENCE</scope>
    <source>
        <strain evidence="12">S2-27</strain>
    </source>
</reference>
<evidence type="ECO:0000256" key="9">
    <source>
        <dbReference type="RuleBase" id="RU369079"/>
    </source>
</evidence>
<dbReference type="PANTHER" id="PTHR35011:SF10">
    <property type="entry name" value="TRAP TRANSPORTER SMALL PERMEASE PROTEIN"/>
    <property type="match status" value="1"/>
</dbReference>
<comment type="subcellular location">
    <subcellularLocation>
        <location evidence="1 9">Cell inner membrane</location>
        <topology evidence="1 9">Multi-pass membrane protein</topology>
    </subcellularLocation>
</comment>
<dbReference type="Pfam" id="PF04290">
    <property type="entry name" value="DctQ"/>
    <property type="match status" value="1"/>
</dbReference>
<dbReference type="InterPro" id="IPR055348">
    <property type="entry name" value="DctQ"/>
</dbReference>
<feature type="transmembrane region" description="Helical" evidence="9">
    <location>
        <begin position="55"/>
        <end position="73"/>
    </location>
</feature>
<evidence type="ECO:0000256" key="1">
    <source>
        <dbReference type="ARBA" id="ARBA00004429"/>
    </source>
</evidence>
<evidence type="ECO:0000256" key="4">
    <source>
        <dbReference type="ARBA" id="ARBA00022519"/>
    </source>
</evidence>
<dbReference type="RefSeq" id="WP_251781197.1">
    <property type="nucleotide sequence ID" value="NZ_JAMKFE010000021.1"/>
</dbReference>
<evidence type="ECO:0000256" key="6">
    <source>
        <dbReference type="ARBA" id="ARBA00022989"/>
    </source>
</evidence>
<protein>
    <recommendedName>
        <fullName evidence="9">TRAP transporter small permease protein</fullName>
    </recommendedName>
</protein>
<feature type="compositionally biased region" description="Basic and acidic residues" evidence="10">
    <location>
        <begin position="191"/>
        <end position="200"/>
    </location>
</feature>
<feature type="transmembrane region" description="Helical" evidence="9">
    <location>
        <begin position="141"/>
        <end position="159"/>
    </location>
</feature>
<keyword evidence="4 9" id="KW-0997">Cell inner membrane</keyword>
<comment type="subunit">
    <text evidence="9">The complex comprises the extracytoplasmic solute receptor protein and the two transmembrane proteins.</text>
</comment>
<accession>A0ABT0YXT9</accession>
<proteinExistence type="inferred from homology"/>
<evidence type="ECO:0000256" key="5">
    <source>
        <dbReference type="ARBA" id="ARBA00022692"/>
    </source>
</evidence>
<keyword evidence="5 9" id="KW-0812">Transmembrane</keyword>
<evidence type="ECO:0000259" key="11">
    <source>
        <dbReference type="Pfam" id="PF04290"/>
    </source>
</evidence>
<evidence type="ECO:0000256" key="3">
    <source>
        <dbReference type="ARBA" id="ARBA00022475"/>
    </source>
</evidence>
<organism evidence="12 13">
    <name type="scientific">Caldimonas mangrovi</name>
    <dbReference type="NCBI Taxonomy" id="2944811"/>
    <lineage>
        <taxon>Bacteria</taxon>
        <taxon>Pseudomonadati</taxon>
        <taxon>Pseudomonadota</taxon>
        <taxon>Betaproteobacteria</taxon>
        <taxon>Burkholderiales</taxon>
        <taxon>Sphaerotilaceae</taxon>
        <taxon>Caldimonas</taxon>
    </lineage>
</organism>
<feature type="transmembrane region" description="Helical" evidence="9">
    <location>
        <begin position="94"/>
        <end position="115"/>
    </location>
</feature>
<evidence type="ECO:0000256" key="2">
    <source>
        <dbReference type="ARBA" id="ARBA00022448"/>
    </source>
</evidence>
<comment type="function">
    <text evidence="9">Part of the tripartite ATP-independent periplasmic (TRAP) transport system.</text>
</comment>
<comment type="caution">
    <text evidence="12">The sequence shown here is derived from an EMBL/GenBank/DDBJ whole genome shotgun (WGS) entry which is preliminary data.</text>
</comment>
<dbReference type="EMBL" id="JAMKFE010000021">
    <property type="protein sequence ID" value="MCM5682653.1"/>
    <property type="molecule type" value="Genomic_DNA"/>
</dbReference>
<feature type="region of interest" description="Disordered" evidence="10">
    <location>
        <begin position="184"/>
        <end position="209"/>
    </location>
</feature>
<dbReference type="PANTHER" id="PTHR35011">
    <property type="entry name" value="2,3-DIKETO-L-GULONATE TRAP TRANSPORTER SMALL PERMEASE PROTEIN YIAM"/>
    <property type="match status" value="1"/>
</dbReference>
<evidence type="ECO:0000256" key="10">
    <source>
        <dbReference type="SAM" id="MobiDB-lite"/>
    </source>
</evidence>
<keyword evidence="2 9" id="KW-0813">Transport</keyword>
<keyword evidence="7 9" id="KW-0472">Membrane</keyword>
<name>A0ABT0YXT9_9BURK</name>
<evidence type="ECO:0000256" key="7">
    <source>
        <dbReference type="ARBA" id="ARBA00023136"/>
    </source>
</evidence>
<feature type="domain" description="Tripartite ATP-independent periplasmic transporters DctQ component" evidence="11">
    <location>
        <begin position="32"/>
        <end position="160"/>
    </location>
</feature>
<keyword evidence="6 9" id="KW-1133">Transmembrane helix</keyword>
<evidence type="ECO:0000313" key="13">
    <source>
        <dbReference type="Proteomes" id="UP001165541"/>
    </source>
</evidence>
<dbReference type="InterPro" id="IPR007387">
    <property type="entry name" value="TRAP_DctQ"/>
</dbReference>
<keyword evidence="13" id="KW-1185">Reference proteome</keyword>
<comment type="similarity">
    <text evidence="8 9">Belongs to the TRAP transporter small permease family.</text>
</comment>
<evidence type="ECO:0000256" key="8">
    <source>
        <dbReference type="ARBA" id="ARBA00038436"/>
    </source>
</evidence>
<gene>
    <name evidence="12" type="ORF">M8A51_24235</name>
</gene>